<accession>A0AAF1ANU7</accession>
<evidence type="ECO:0000259" key="2">
    <source>
        <dbReference type="PROSITE" id="PS50181"/>
    </source>
</evidence>
<dbReference type="AlphaFoldDB" id="A0AAF1ANU7"/>
<dbReference type="InterPro" id="IPR036047">
    <property type="entry name" value="F-box-like_dom_sf"/>
</dbReference>
<keyword evidence="4" id="KW-1185">Reference proteome</keyword>
<name>A0AAF1ANU7_DAUCS</name>
<dbReference type="PANTHER" id="PTHR38926:SF80">
    <property type="entry name" value="F-BOX DOMAIN, LEUCINE-RICH REPEAT DOMAIN SUPERFAMILY"/>
    <property type="match status" value="1"/>
</dbReference>
<feature type="region of interest" description="Disordered" evidence="1">
    <location>
        <begin position="352"/>
        <end position="371"/>
    </location>
</feature>
<dbReference type="PANTHER" id="PTHR38926">
    <property type="entry name" value="F-BOX DOMAIN CONTAINING PROTEIN, EXPRESSED"/>
    <property type="match status" value="1"/>
</dbReference>
<sequence>MPRRRKPSRPKTIKKWVKKTNWLDLPADITANILHRLGAIEILESAQKVCTAWRRICKDPAMWRVIDMENPGDLVAMPFDLEKMCQHAIDRSQGQLVDINIEYFGTDELMEYLAHGGRSSQLKRLKVSCCYGVIYESWSEFLKKSPLLEEIELNLTDISEDAVANAGQYCPMLKIFKHNNSDYMAFNQGNADYADNFVMAIAKGMPQLHHLEVIGNAMTNKGLKAILDGCPQLESLDLRRCFYINLDGSFGKLCMERIRNLKLPRDSLEGHKFAFDRSEDYRAMYDDMYADYDYDDDPDLEDDEDYEGLSDYDMYSGPYYNPLRDIFDDPNPGELSPFEEYVAVMHAMHAIHMENSSDSENETTDSEKSRD</sequence>
<protein>
    <recommendedName>
        <fullName evidence="2">F-box domain-containing protein</fullName>
    </recommendedName>
</protein>
<dbReference type="SUPFAM" id="SSF81383">
    <property type="entry name" value="F-box domain"/>
    <property type="match status" value="1"/>
</dbReference>
<dbReference type="SUPFAM" id="SSF52047">
    <property type="entry name" value="RNI-like"/>
    <property type="match status" value="1"/>
</dbReference>
<dbReference type="InterPro" id="IPR001810">
    <property type="entry name" value="F-box_dom"/>
</dbReference>
<dbReference type="Gene3D" id="1.20.1280.50">
    <property type="match status" value="1"/>
</dbReference>
<dbReference type="KEGG" id="dcr:108206491"/>
<dbReference type="EMBL" id="CP093344">
    <property type="protein sequence ID" value="WOG89638.1"/>
    <property type="molecule type" value="Genomic_DNA"/>
</dbReference>
<organism evidence="3 4">
    <name type="scientific">Daucus carota subsp. sativus</name>
    <name type="common">Carrot</name>
    <dbReference type="NCBI Taxonomy" id="79200"/>
    <lineage>
        <taxon>Eukaryota</taxon>
        <taxon>Viridiplantae</taxon>
        <taxon>Streptophyta</taxon>
        <taxon>Embryophyta</taxon>
        <taxon>Tracheophyta</taxon>
        <taxon>Spermatophyta</taxon>
        <taxon>Magnoliopsida</taxon>
        <taxon>eudicotyledons</taxon>
        <taxon>Gunneridae</taxon>
        <taxon>Pentapetalae</taxon>
        <taxon>asterids</taxon>
        <taxon>campanulids</taxon>
        <taxon>Apiales</taxon>
        <taxon>Apiaceae</taxon>
        <taxon>Apioideae</taxon>
        <taxon>Scandiceae</taxon>
        <taxon>Daucinae</taxon>
        <taxon>Daucus</taxon>
        <taxon>Daucus sect. Daucus</taxon>
    </lineage>
</organism>
<reference evidence="3" key="2">
    <citation type="submission" date="2022-03" db="EMBL/GenBank/DDBJ databases">
        <title>Draft title - Genomic analysis of global carrot germplasm unveils the trajectory of domestication and the origin of high carotenoid orange carrot.</title>
        <authorList>
            <person name="Iorizzo M."/>
            <person name="Ellison S."/>
            <person name="Senalik D."/>
            <person name="Macko-Podgorni A."/>
            <person name="Grzebelus D."/>
            <person name="Bostan H."/>
            <person name="Rolling W."/>
            <person name="Curaba J."/>
            <person name="Simon P."/>
        </authorList>
    </citation>
    <scope>NUCLEOTIDE SEQUENCE</scope>
    <source>
        <tissue evidence="3">Leaf</tissue>
    </source>
</reference>
<evidence type="ECO:0000313" key="3">
    <source>
        <dbReference type="EMBL" id="WOG89638.1"/>
    </source>
</evidence>
<dbReference type="Proteomes" id="UP000077755">
    <property type="component" value="Chromosome 2"/>
</dbReference>
<dbReference type="Pfam" id="PF12937">
    <property type="entry name" value="F-box-like"/>
    <property type="match status" value="1"/>
</dbReference>
<evidence type="ECO:0000256" key="1">
    <source>
        <dbReference type="SAM" id="MobiDB-lite"/>
    </source>
</evidence>
<dbReference type="InterPro" id="IPR032675">
    <property type="entry name" value="LRR_dom_sf"/>
</dbReference>
<dbReference type="CDD" id="cd22164">
    <property type="entry name" value="F-box_AtSKIP19-like"/>
    <property type="match status" value="1"/>
</dbReference>
<evidence type="ECO:0000313" key="4">
    <source>
        <dbReference type="Proteomes" id="UP000077755"/>
    </source>
</evidence>
<gene>
    <name evidence="3" type="ORF">DCAR_0208876</name>
</gene>
<dbReference type="Gene3D" id="3.80.10.10">
    <property type="entry name" value="Ribonuclease Inhibitor"/>
    <property type="match status" value="1"/>
</dbReference>
<feature type="domain" description="F-box" evidence="2">
    <location>
        <begin position="19"/>
        <end position="66"/>
    </location>
</feature>
<reference evidence="3" key="1">
    <citation type="journal article" date="2016" name="Nat. Genet.">
        <title>A high-quality carrot genome assembly provides new insights into carotenoid accumulation and asterid genome evolution.</title>
        <authorList>
            <person name="Iorizzo M."/>
            <person name="Ellison S."/>
            <person name="Senalik D."/>
            <person name="Zeng P."/>
            <person name="Satapoomin P."/>
            <person name="Huang J."/>
            <person name="Bowman M."/>
            <person name="Iovene M."/>
            <person name="Sanseverino W."/>
            <person name="Cavagnaro P."/>
            <person name="Yildiz M."/>
            <person name="Macko-Podgorni A."/>
            <person name="Moranska E."/>
            <person name="Grzebelus E."/>
            <person name="Grzebelus D."/>
            <person name="Ashrafi H."/>
            <person name="Zheng Z."/>
            <person name="Cheng S."/>
            <person name="Spooner D."/>
            <person name="Van Deynze A."/>
            <person name="Simon P."/>
        </authorList>
    </citation>
    <scope>NUCLEOTIDE SEQUENCE</scope>
    <source>
        <tissue evidence="3">Leaf</tissue>
    </source>
</reference>
<proteinExistence type="predicted"/>
<dbReference type="PROSITE" id="PS50181">
    <property type="entry name" value="FBOX"/>
    <property type="match status" value="1"/>
</dbReference>